<name>A0A6C0NTX2_9BACL</name>
<sequence>MDNAIAIVTKITNSQKRKSLFHFTRVRNLPSIAHVDALYSSIEADPAFANEGRATRKEIQLHGRSFVANAHLRIAAQAMDPNTTAQQFFQYLDRHVFLWPTRRSCLKMLEMYARREPGEAFAVLQLDARSLLLDFYDRIKLSKYDSGSSPRFPGRTTYKKSLAMFLPLERFETVQQFQVPSKPSEILEVLVENKVTHLSRYLQAVYCEQVADIPGDWREFGLPLQQFMEQ</sequence>
<gene>
    <name evidence="1" type="ORF">GZH47_01380</name>
</gene>
<dbReference type="InterPro" id="IPR054271">
    <property type="entry name" value="DUF7002"/>
</dbReference>
<dbReference type="KEGG" id="prz:GZH47_01380"/>
<protein>
    <recommendedName>
        <fullName evidence="3">DUF4433 domain-containing protein</fullName>
    </recommendedName>
</protein>
<evidence type="ECO:0000313" key="2">
    <source>
        <dbReference type="Proteomes" id="UP000479114"/>
    </source>
</evidence>
<dbReference type="Proteomes" id="UP000479114">
    <property type="component" value="Chromosome"/>
</dbReference>
<keyword evidence="2" id="KW-1185">Reference proteome</keyword>
<dbReference type="RefSeq" id="WP_162638187.1">
    <property type="nucleotide sequence ID" value="NZ_CP048286.1"/>
</dbReference>
<accession>A0A6C0NTX2</accession>
<proteinExistence type="predicted"/>
<dbReference type="AlphaFoldDB" id="A0A6C0NTX2"/>
<evidence type="ECO:0000313" key="1">
    <source>
        <dbReference type="EMBL" id="QHW29617.1"/>
    </source>
</evidence>
<evidence type="ECO:0008006" key="3">
    <source>
        <dbReference type="Google" id="ProtNLM"/>
    </source>
</evidence>
<reference evidence="1 2" key="1">
    <citation type="submission" date="2020-02" db="EMBL/GenBank/DDBJ databases">
        <title>Paenibacillus sp. nov., isolated from rhizosphere soil of tomato.</title>
        <authorList>
            <person name="Weon H.-Y."/>
            <person name="Lee S.A."/>
        </authorList>
    </citation>
    <scope>NUCLEOTIDE SEQUENCE [LARGE SCALE GENOMIC DNA]</scope>
    <source>
        <strain evidence="1 2">14171R-81</strain>
    </source>
</reference>
<dbReference type="EMBL" id="CP048286">
    <property type="protein sequence ID" value="QHW29617.1"/>
    <property type="molecule type" value="Genomic_DNA"/>
</dbReference>
<dbReference type="Pfam" id="PF22531">
    <property type="entry name" value="DUF7002"/>
    <property type="match status" value="1"/>
</dbReference>
<organism evidence="1 2">
    <name type="scientific">Paenibacillus rhizovicinus</name>
    <dbReference type="NCBI Taxonomy" id="2704463"/>
    <lineage>
        <taxon>Bacteria</taxon>
        <taxon>Bacillati</taxon>
        <taxon>Bacillota</taxon>
        <taxon>Bacilli</taxon>
        <taxon>Bacillales</taxon>
        <taxon>Paenibacillaceae</taxon>
        <taxon>Paenibacillus</taxon>
    </lineage>
</organism>